<dbReference type="Proteomes" id="UP000694864">
    <property type="component" value="Chromosome 9"/>
</dbReference>
<sequence>MNKIPLRALSSPSGMQHRGKRCRLRGRNYVRPEVKQSNNFSKDEDDLILKLHALLGNRWALIAGRLPGRTDNEVRIHWETYLKRKLIKMGIDPTNHRLHHHTSYISRRYLKSSSQKEHETKIISDQSSSVSESCGITFLPISSTNCSEDSISTGQSRLPDLNIGLIPTPTSNLPGRCLQDSSEPSNHGSTGQETLILFQ</sequence>
<organism evidence="8 9">
    <name type="scientific">Camelina sativa</name>
    <name type="common">False flax</name>
    <name type="synonym">Myagrum sativum</name>
    <dbReference type="NCBI Taxonomy" id="90675"/>
    <lineage>
        <taxon>Eukaryota</taxon>
        <taxon>Viridiplantae</taxon>
        <taxon>Streptophyta</taxon>
        <taxon>Embryophyta</taxon>
        <taxon>Tracheophyta</taxon>
        <taxon>Spermatophyta</taxon>
        <taxon>Magnoliopsida</taxon>
        <taxon>eudicotyledons</taxon>
        <taxon>Gunneridae</taxon>
        <taxon>Pentapetalae</taxon>
        <taxon>rosids</taxon>
        <taxon>malvids</taxon>
        <taxon>Brassicales</taxon>
        <taxon>Brassicaceae</taxon>
        <taxon>Camelineae</taxon>
        <taxon>Camelina</taxon>
    </lineage>
</organism>
<feature type="region of interest" description="Disordered" evidence="5">
    <location>
        <begin position="178"/>
        <end position="199"/>
    </location>
</feature>
<evidence type="ECO:0000256" key="1">
    <source>
        <dbReference type="ARBA" id="ARBA00004123"/>
    </source>
</evidence>
<dbReference type="PANTHER" id="PTHR47994">
    <property type="entry name" value="F14D16.11-RELATED"/>
    <property type="match status" value="1"/>
</dbReference>
<dbReference type="PROSITE" id="PS50090">
    <property type="entry name" value="MYB_LIKE"/>
    <property type="match status" value="1"/>
</dbReference>
<dbReference type="Pfam" id="PF00249">
    <property type="entry name" value="Myb_DNA-binding"/>
    <property type="match status" value="1"/>
</dbReference>
<reference evidence="9" key="2">
    <citation type="submission" date="2025-08" db="UniProtKB">
        <authorList>
            <consortium name="RefSeq"/>
        </authorList>
    </citation>
    <scope>IDENTIFICATION</scope>
    <source>
        <tissue evidence="9">Leaf</tissue>
    </source>
</reference>
<feature type="domain" description="HTH myb-type" evidence="7">
    <location>
        <begin position="39"/>
        <end position="86"/>
    </location>
</feature>
<dbReference type="InterPro" id="IPR001005">
    <property type="entry name" value="SANT/Myb"/>
</dbReference>
<protein>
    <submittedName>
        <fullName evidence="9">Myb-related protein 308-like</fullName>
    </submittedName>
</protein>
<name>A0ABM0TKY6_CAMSA</name>
<keyword evidence="4" id="KW-0539">Nucleus</keyword>
<evidence type="ECO:0000256" key="3">
    <source>
        <dbReference type="ARBA" id="ARBA00023125"/>
    </source>
</evidence>
<keyword evidence="8" id="KW-1185">Reference proteome</keyword>
<dbReference type="InterPro" id="IPR009057">
    <property type="entry name" value="Homeodomain-like_sf"/>
</dbReference>
<dbReference type="InterPro" id="IPR015495">
    <property type="entry name" value="Myb_TF_plants"/>
</dbReference>
<feature type="compositionally biased region" description="Polar residues" evidence="5">
    <location>
        <begin position="178"/>
        <end position="193"/>
    </location>
</feature>
<dbReference type="RefSeq" id="XP_010427917.1">
    <property type="nucleotide sequence ID" value="XM_010429615.2"/>
</dbReference>
<dbReference type="InterPro" id="IPR017930">
    <property type="entry name" value="Myb_dom"/>
</dbReference>
<evidence type="ECO:0000259" key="6">
    <source>
        <dbReference type="PROSITE" id="PS50090"/>
    </source>
</evidence>
<evidence type="ECO:0000313" key="8">
    <source>
        <dbReference type="Proteomes" id="UP000694864"/>
    </source>
</evidence>
<feature type="domain" description="Myb-like" evidence="6">
    <location>
        <begin position="38"/>
        <end position="82"/>
    </location>
</feature>
<evidence type="ECO:0000259" key="7">
    <source>
        <dbReference type="PROSITE" id="PS51294"/>
    </source>
</evidence>
<evidence type="ECO:0000256" key="4">
    <source>
        <dbReference type="ARBA" id="ARBA00023242"/>
    </source>
</evidence>
<proteinExistence type="predicted"/>
<dbReference type="PANTHER" id="PTHR47994:SF5">
    <property type="entry name" value="F14D16.11-RELATED"/>
    <property type="match status" value="1"/>
</dbReference>
<dbReference type="Gene3D" id="1.10.10.60">
    <property type="entry name" value="Homeodomain-like"/>
    <property type="match status" value="1"/>
</dbReference>
<evidence type="ECO:0000313" key="9">
    <source>
        <dbReference type="RefSeq" id="XP_010427917.1"/>
    </source>
</evidence>
<dbReference type="GeneID" id="104712668"/>
<dbReference type="PROSITE" id="PS51294">
    <property type="entry name" value="HTH_MYB"/>
    <property type="match status" value="1"/>
</dbReference>
<comment type="subcellular location">
    <subcellularLocation>
        <location evidence="1">Nucleus</location>
    </subcellularLocation>
</comment>
<evidence type="ECO:0000256" key="5">
    <source>
        <dbReference type="SAM" id="MobiDB-lite"/>
    </source>
</evidence>
<dbReference type="SUPFAM" id="SSF46689">
    <property type="entry name" value="Homeodomain-like"/>
    <property type="match status" value="1"/>
</dbReference>
<reference evidence="8" key="1">
    <citation type="journal article" date="2014" name="Nat. Commun.">
        <title>The emerging biofuel crop Camelina sativa retains a highly undifferentiated hexaploid genome structure.</title>
        <authorList>
            <person name="Kagale S."/>
            <person name="Koh C."/>
            <person name="Nixon J."/>
            <person name="Bollina V."/>
            <person name="Clarke W.E."/>
            <person name="Tuteja R."/>
            <person name="Spillane C."/>
            <person name="Robinson S.J."/>
            <person name="Links M.G."/>
            <person name="Clarke C."/>
            <person name="Higgins E.E."/>
            <person name="Huebert T."/>
            <person name="Sharpe A.G."/>
            <person name="Parkin I.A."/>
        </authorList>
    </citation>
    <scope>NUCLEOTIDE SEQUENCE [LARGE SCALE GENOMIC DNA]</scope>
    <source>
        <strain evidence="8">cv. DH55</strain>
    </source>
</reference>
<keyword evidence="2" id="KW-0677">Repeat</keyword>
<dbReference type="SMART" id="SM00717">
    <property type="entry name" value="SANT"/>
    <property type="match status" value="1"/>
</dbReference>
<gene>
    <name evidence="9" type="primary">LOC104712668</name>
</gene>
<dbReference type="CDD" id="cd00167">
    <property type="entry name" value="SANT"/>
    <property type="match status" value="1"/>
</dbReference>
<keyword evidence="3" id="KW-0238">DNA-binding</keyword>
<evidence type="ECO:0000256" key="2">
    <source>
        <dbReference type="ARBA" id="ARBA00022737"/>
    </source>
</evidence>
<accession>A0ABM0TKY6</accession>